<dbReference type="SUPFAM" id="SSF54928">
    <property type="entry name" value="RNA-binding domain, RBD"/>
    <property type="match status" value="1"/>
</dbReference>
<feature type="compositionally biased region" description="Basic and acidic residues" evidence="2">
    <location>
        <begin position="171"/>
        <end position="200"/>
    </location>
</feature>
<dbReference type="OrthoDB" id="167718at2759"/>
<feature type="region of interest" description="Disordered" evidence="2">
    <location>
        <begin position="171"/>
        <end position="219"/>
    </location>
</feature>
<dbReference type="EMBL" id="LT598468">
    <property type="protein sequence ID" value="SCV02538.1"/>
    <property type="molecule type" value="Genomic_DNA"/>
</dbReference>
<accession>A0A1G4KDJ7</accession>
<feature type="compositionally biased region" description="Basic and acidic residues" evidence="2">
    <location>
        <begin position="18"/>
        <end position="35"/>
    </location>
</feature>
<feature type="region of interest" description="Disordered" evidence="2">
    <location>
        <begin position="1"/>
        <end position="73"/>
    </location>
</feature>
<evidence type="ECO:0000256" key="2">
    <source>
        <dbReference type="SAM" id="MobiDB-lite"/>
    </source>
</evidence>
<organism evidence="4 5">
    <name type="scientific">Lachancea mirantina</name>
    <dbReference type="NCBI Taxonomy" id="1230905"/>
    <lineage>
        <taxon>Eukaryota</taxon>
        <taxon>Fungi</taxon>
        <taxon>Dikarya</taxon>
        <taxon>Ascomycota</taxon>
        <taxon>Saccharomycotina</taxon>
        <taxon>Saccharomycetes</taxon>
        <taxon>Saccharomycetales</taxon>
        <taxon>Saccharomycetaceae</taxon>
        <taxon>Lachancea</taxon>
    </lineage>
</organism>
<feature type="compositionally biased region" description="Basic and acidic residues" evidence="2">
    <location>
        <begin position="42"/>
        <end position="51"/>
    </location>
</feature>
<dbReference type="GO" id="GO:0003723">
    <property type="term" value="F:RNA binding"/>
    <property type="evidence" value="ECO:0007669"/>
    <property type="project" value="UniProtKB-UniRule"/>
</dbReference>
<dbReference type="STRING" id="1230905.A0A1G4KDJ7"/>
<feature type="domain" description="RRM" evidence="3">
    <location>
        <begin position="74"/>
        <end position="151"/>
    </location>
</feature>
<proteinExistence type="predicted"/>
<sequence length="219" mass="24699">MDVKKLTKKQLKAQQFRKSKEERGEEKDLKRKSDDVATDQKGTVDEHDEAPRKKRKTRRGKGGKGGKGSKGNRFLIFVGNLPRDVSSTELQAHFKSSAPDEIRIRPDKGIAFLEFDAEKDLKNIQSRMDVALLQHKTLVKGRKINVELTVGGGGNSKARLEKLKGKNEKFEVERRERTAHIIQENKRKKTAENGDEKRASGVETTVSGGVHPDRLKNFS</sequence>
<evidence type="ECO:0000313" key="4">
    <source>
        <dbReference type="EMBL" id="SCV02538.1"/>
    </source>
</evidence>
<dbReference type="AlphaFoldDB" id="A0A1G4KDJ7"/>
<dbReference type="SMART" id="SM00360">
    <property type="entry name" value="RRM"/>
    <property type="match status" value="1"/>
</dbReference>
<name>A0A1G4KDJ7_9SACH</name>
<dbReference type="InterPro" id="IPR012677">
    <property type="entry name" value="Nucleotide-bd_a/b_plait_sf"/>
</dbReference>
<reference evidence="5" key="1">
    <citation type="submission" date="2016-03" db="EMBL/GenBank/DDBJ databases">
        <authorList>
            <person name="Devillers H."/>
        </authorList>
    </citation>
    <scope>NUCLEOTIDE SEQUENCE [LARGE SCALE GENOMIC DNA]</scope>
</reference>
<keyword evidence="5" id="KW-1185">Reference proteome</keyword>
<dbReference type="FunFam" id="3.30.70.330:FF:000573">
    <property type="entry name" value="Nop6p"/>
    <property type="match status" value="1"/>
</dbReference>
<protein>
    <submittedName>
        <fullName evidence="4">LAMI_0H00320g1_1</fullName>
    </submittedName>
</protein>
<evidence type="ECO:0000256" key="1">
    <source>
        <dbReference type="PROSITE-ProRule" id="PRU00176"/>
    </source>
</evidence>
<feature type="compositionally biased region" description="Basic residues" evidence="2">
    <location>
        <begin position="52"/>
        <end position="64"/>
    </location>
</feature>
<dbReference type="Pfam" id="PF00076">
    <property type="entry name" value="RRM_1"/>
    <property type="match status" value="1"/>
</dbReference>
<gene>
    <name evidence="4" type="ORF">LAMI_0H00320G</name>
</gene>
<dbReference type="InterPro" id="IPR000504">
    <property type="entry name" value="RRM_dom"/>
</dbReference>
<dbReference type="Proteomes" id="UP000191024">
    <property type="component" value="Chromosome H"/>
</dbReference>
<dbReference type="InterPro" id="IPR035979">
    <property type="entry name" value="RBD_domain_sf"/>
</dbReference>
<feature type="compositionally biased region" description="Basic residues" evidence="2">
    <location>
        <begin position="1"/>
        <end position="17"/>
    </location>
</feature>
<evidence type="ECO:0000259" key="3">
    <source>
        <dbReference type="PROSITE" id="PS50102"/>
    </source>
</evidence>
<dbReference type="Gene3D" id="3.30.70.330">
    <property type="match status" value="1"/>
</dbReference>
<evidence type="ECO:0000313" key="5">
    <source>
        <dbReference type="Proteomes" id="UP000191024"/>
    </source>
</evidence>
<keyword evidence="1" id="KW-0694">RNA-binding</keyword>
<dbReference type="PROSITE" id="PS50102">
    <property type="entry name" value="RRM"/>
    <property type="match status" value="1"/>
</dbReference>